<name>A0A447L2I4_SEROD</name>
<dbReference type="RefSeq" id="WP_004965535.1">
    <property type="nucleotide sequence ID" value="NZ_JAQMZQ010000001.1"/>
</dbReference>
<sequence length="139" mass="15821">MQAQSFGGAKIALLHQDRLLVYLRDERSDIPWPGLWDLPGGGREGNETPLQCVQRETLEEFGLLLPPQQVLWQRRYHGIQAGSPATWFMVGTITAQQIAAVQFGEEGQYWQMMAVEQFVHHPQGIPHLRQRLSSYLAGR</sequence>
<dbReference type="PROSITE" id="PS00893">
    <property type="entry name" value="NUDIX_BOX"/>
    <property type="match status" value="1"/>
</dbReference>
<gene>
    <name evidence="4" type="ORF">NCTC11214_05495</name>
</gene>
<evidence type="ECO:0000256" key="2">
    <source>
        <dbReference type="ARBA" id="ARBA00022801"/>
    </source>
</evidence>
<reference evidence="4 5" key="1">
    <citation type="submission" date="2018-12" db="EMBL/GenBank/DDBJ databases">
        <authorList>
            <consortium name="Pathogen Informatics"/>
        </authorList>
    </citation>
    <scope>NUCLEOTIDE SEQUENCE [LARGE SCALE GENOMIC DNA]</scope>
    <source>
        <strain evidence="4 5">NCTC11214</strain>
    </source>
</reference>
<dbReference type="GO" id="GO:0016787">
    <property type="term" value="F:hydrolase activity"/>
    <property type="evidence" value="ECO:0007669"/>
    <property type="project" value="UniProtKB-KW"/>
</dbReference>
<accession>A0A447L2I4</accession>
<evidence type="ECO:0000259" key="3">
    <source>
        <dbReference type="PROSITE" id="PS51462"/>
    </source>
</evidence>
<dbReference type="PROSITE" id="PS51462">
    <property type="entry name" value="NUDIX"/>
    <property type="match status" value="1"/>
</dbReference>
<feature type="domain" description="Nudix hydrolase" evidence="3">
    <location>
        <begin position="1"/>
        <end position="137"/>
    </location>
</feature>
<proteinExistence type="predicted"/>
<dbReference type="Proteomes" id="UP000281391">
    <property type="component" value="Chromosome"/>
</dbReference>
<organism evidence="4 5">
    <name type="scientific">Serratia odorifera</name>
    <dbReference type="NCBI Taxonomy" id="618"/>
    <lineage>
        <taxon>Bacteria</taxon>
        <taxon>Pseudomonadati</taxon>
        <taxon>Pseudomonadota</taxon>
        <taxon>Gammaproteobacteria</taxon>
        <taxon>Enterobacterales</taxon>
        <taxon>Yersiniaceae</taxon>
        <taxon>Serratia</taxon>
    </lineage>
</organism>
<dbReference type="EMBL" id="LR134117">
    <property type="protein sequence ID" value="VDZ65487.1"/>
    <property type="molecule type" value="Genomic_DNA"/>
</dbReference>
<keyword evidence="2" id="KW-0378">Hydrolase</keyword>
<dbReference type="Gene3D" id="3.90.79.10">
    <property type="entry name" value="Nucleoside Triphosphate Pyrophosphohydrolase"/>
    <property type="match status" value="1"/>
</dbReference>
<comment type="cofactor">
    <cofactor evidence="1">
        <name>Mg(2+)</name>
        <dbReference type="ChEBI" id="CHEBI:18420"/>
    </cofactor>
</comment>
<evidence type="ECO:0000313" key="4">
    <source>
        <dbReference type="EMBL" id="VDZ65487.1"/>
    </source>
</evidence>
<evidence type="ECO:0000313" key="5">
    <source>
        <dbReference type="Proteomes" id="UP000281391"/>
    </source>
</evidence>
<dbReference type="CDD" id="cd04682">
    <property type="entry name" value="NUDIX_Hydrolase"/>
    <property type="match status" value="1"/>
</dbReference>
<dbReference type="InterPro" id="IPR000086">
    <property type="entry name" value="NUDIX_hydrolase_dom"/>
</dbReference>
<evidence type="ECO:0000256" key="1">
    <source>
        <dbReference type="ARBA" id="ARBA00001946"/>
    </source>
</evidence>
<dbReference type="Pfam" id="PF00293">
    <property type="entry name" value="NUDIX"/>
    <property type="match status" value="1"/>
</dbReference>
<dbReference type="KEGG" id="sof:NCTC11214_05495"/>
<dbReference type="InterPro" id="IPR020084">
    <property type="entry name" value="NUDIX_hydrolase_CS"/>
</dbReference>
<dbReference type="AlphaFoldDB" id="A0A447L2I4"/>
<dbReference type="InterPro" id="IPR015797">
    <property type="entry name" value="NUDIX_hydrolase-like_dom_sf"/>
</dbReference>
<dbReference type="SUPFAM" id="SSF55811">
    <property type="entry name" value="Nudix"/>
    <property type="match status" value="1"/>
</dbReference>
<protein>
    <submittedName>
        <fullName evidence="4">NUDIX domain</fullName>
    </submittedName>
</protein>